<evidence type="ECO:0000256" key="1">
    <source>
        <dbReference type="SAM" id="MobiDB-lite"/>
    </source>
</evidence>
<feature type="region of interest" description="Disordered" evidence="1">
    <location>
        <begin position="65"/>
        <end position="92"/>
    </location>
</feature>
<evidence type="ECO:0000259" key="3">
    <source>
        <dbReference type="Pfam" id="PF13349"/>
    </source>
</evidence>
<keyword evidence="2" id="KW-0732">Signal</keyword>
<dbReference type="Pfam" id="PF13349">
    <property type="entry name" value="DUF4097"/>
    <property type="match status" value="1"/>
</dbReference>
<feature type="chain" id="PRO_5015479838" description="DUF4097 domain-containing protein" evidence="2">
    <location>
        <begin position="24"/>
        <end position="279"/>
    </location>
</feature>
<organism evidence="4 5">
    <name type="scientific">Adhaeribacter arboris</name>
    <dbReference type="NCBI Taxonomy" id="2072846"/>
    <lineage>
        <taxon>Bacteria</taxon>
        <taxon>Pseudomonadati</taxon>
        <taxon>Bacteroidota</taxon>
        <taxon>Cytophagia</taxon>
        <taxon>Cytophagales</taxon>
        <taxon>Hymenobacteraceae</taxon>
        <taxon>Adhaeribacter</taxon>
    </lineage>
</organism>
<reference evidence="4 5" key="1">
    <citation type="submission" date="2018-03" db="EMBL/GenBank/DDBJ databases">
        <title>Adhaeribacter sp. HMF7605 Genome sequencing and assembly.</title>
        <authorList>
            <person name="Kang H."/>
            <person name="Kang J."/>
            <person name="Cha I."/>
            <person name="Kim H."/>
            <person name="Joh K."/>
        </authorList>
    </citation>
    <scope>NUCLEOTIDE SEQUENCE [LARGE SCALE GENOMIC DNA]</scope>
    <source>
        <strain evidence="4 5">HMF7605</strain>
    </source>
</reference>
<feature type="signal peptide" evidence="2">
    <location>
        <begin position="1"/>
        <end position="23"/>
    </location>
</feature>
<dbReference type="RefSeq" id="WP_106931722.1">
    <property type="nucleotide sequence ID" value="NZ_PYFT01000001.1"/>
</dbReference>
<feature type="domain" description="DUF4097" evidence="3">
    <location>
        <begin position="137"/>
        <end position="246"/>
    </location>
</feature>
<accession>A0A2T2YJ60</accession>
<evidence type="ECO:0000313" key="4">
    <source>
        <dbReference type="EMBL" id="PSR55542.1"/>
    </source>
</evidence>
<comment type="caution">
    <text evidence="4">The sequence shown here is derived from an EMBL/GenBank/DDBJ whole genome shotgun (WGS) entry which is preliminary data.</text>
</comment>
<protein>
    <recommendedName>
        <fullName evidence="3">DUF4097 domain-containing protein</fullName>
    </recommendedName>
</protein>
<gene>
    <name evidence="4" type="ORF">AHMF7605_19530</name>
</gene>
<proteinExistence type="predicted"/>
<sequence>MKRLPYIVLITLLIIVTTNPVVAQNENKNLTVALSKPGQPGSLKVDLLNGSIKVTAHSGKDVIIGYSGRGNDDDDDRKRDRQNDATANGLRRIPNNNFGLEASEENNQVVVRTNSFNRDIDLDIKVPRDFSVKLSTLNNGKIIVEGVNGELEISNLNDDIRLTDVSGSVVANTLNGDLQVSLRKITPNVPMAFSSMNGKIDVALPANAKFATKMKADNGEIYSDFEMNFSKGDKEKEMMKVGGNKNMKLDKWLYGLVNGGGPEFMFKNFNGNIYIRKIK</sequence>
<evidence type="ECO:0000313" key="5">
    <source>
        <dbReference type="Proteomes" id="UP000240357"/>
    </source>
</evidence>
<evidence type="ECO:0000256" key="2">
    <source>
        <dbReference type="SAM" id="SignalP"/>
    </source>
</evidence>
<dbReference type="Proteomes" id="UP000240357">
    <property type="component" value="Unassembled WGS sequence"/>
</dbReference>
<dbReference type="EMBL" id="PYFT01000001">
    <property type="protein sequence ID" value="PSR55542.1"/>
    <property type="molecule type" value="Genomic_DNA"/>
</dbReference>
<dbReference type="OrthoDB" id="787698at2"/>
<keyword evidence="5" id="KW-1185">Reference proteome</keyword>
<dbReference type="InterPro" id="IPR025164">
    <property type="entry name" value="Toastrack_DUF4097"/>
</dbReference>
<dbReference type="AlphaFoldDB" id="A0A2T2YJ60"/>
<name>A0A2T2YJ60_9BACT</name>